<feature type="transmembrane region" description="Helical" evidence="1">
    <location>
        <begin position="99"/>
        <end position="121"/>
    </location>
</feature>
<keyword evidence="1" id="KW-0812">Transmembrane</keyword>
<name>A0ABY9RI77_9BURK</name>
<protein>
    <submittedName>
        <fullName evidence="2">DUF969 domain-containing protein</fullName>
    </submittedName>
</protein>
<dbReference type="RefSeq" id="WP_309481483.1">
    <property type="nucleotide sequence ID" value="NZ_CP133720.1"/>
</dbReference>
<evidence type="ECO:0000313" key="2">
    <source>
        <dbReference type="EMBL" id="WMW79990.1"/>
    </source>
</evidence>
<dbReference type="Pfam" id="PF06149">
    <property type="entry name" value="DUF969"/>
    <property type="match status" value="1"/>
</dbReference>
<feature type="transmembrane region" description="Helical" evidence="1">
    <location>
        <begin position="6"/>
        <end position="21"/>
    </location>
</feature>
<keyword evidence="3" id="KW-1185">Reference proteome</keyword>
<reference evidence="2" key="1">
    <citation type="submission" date="2023-09" db="EMBL/GenBank/DDBJ databases">
        <title>Undibacterium sp. 20NA77.5 isolated from freshwater.</title>
        <authorList>
            <person name="Le V."/>
            <person name="Ko S.-R."/>
            <person name="Ahn C.-Y."/>
            <person name="Oh H.-M."/>
        </authorList>
    </citation>
    <scope>NUCLEOTIDE SEQUENCE</scope>
    <source>
        <strain evidence="2">20NA77.5</strain>
    </source>
</reference>
<dbReference type="InterPro" id="IPR010374">
    <property type="entry name" value="DUF969"/>
</dbReference>
<organism evidence="2 3">
    <name type="scientific">Undibacterium cyanobacteriorum</name>
    <dbReference type="NCBI Taxonomy" id="3073561"/>
    <lineage>
        <taxon>Bacteria</taxon>
        <taxon>Pseudomonadati</taxon>
        <taxon>Pseudomonadota</taxon>
        <taxon>Betaproteobacteria</taxon>
        <taxon>Burkholderiales</taxon>
        <taxon>Oxalobacteraceae</taxon>
        <taxon>Undibacterium</taxon>
    </lineage>
</organism>
<dbReference type="EMBL" id="CP133720">
    <property type="protein sequence ID" value="WMW79990.1"/>
    <property type="molecule type" value="Genomic_DNA"/>
</dbReference>
<keyword evidence="1" id="KW-1133">Transmembrane helix</keyword>
<feature type="transmembrane region" description="Helical" evidence="1">
    <location>
        <begin position="26"/>
        <end position="48"/>
    </location>
</feature>
<sequence length="241" mass="26175">MDAHILLPLIGIPIIVFGFAFRFNPLLVVIAAGVVTGLAVGMDFLTLLETFGEKFMNSRQIASVILIFPVIALLERFGLKERAQAWIRSIRSATTGRILMLYLVVRQFTCALGLTSLGGHAQTVRPLLAPMAEGAAAHQYGDLPQDLREKIAAHAAAVDNVALFFGEDIFIAFGAVLLMTNFLKENGITNVEPLHIGLWAIPTAICALTIHLFRLALLDGQIAKEIVVHRETNAAPKEVQA</sequence>
<feature type="transmembrane region" description="Helical" evidence="1">
    <location>
        <begin position="196"/>
        <end position="217"/>
    </location>
</feature>
<keyword evidence="1" id="KW-0472">Membrane</keyword>
<proteinExistence type="predicted"/>
<evidence type="ECO:0000256" key="1">
    <source>
        <dbReference type="SAM" id="Phobius"/>
    </source>
</evidence>
<gene>
    <name evidence="2" type="ORF">RF679_15260</name>
</gene>
<feature type="transmembrane region" description="Helical" evidence="1">
    <location>
        <begin position="60"/>
        <end position="79"/>
    </location>
</feature>
<evidence type="ECO:0000313" key="3">
    <source>
        <dbReference type="Proteomes" id="UP001181355"/>
    </source>
</evidence>
<dbReference type="Proteomes" id="UP001181355">
    <property type="component" value="Chromosome"/>
</dbReference>
<accession>A0ABY9RI77</accession>